<accession>A0A9P1IDV0</accession>
<protein>
    <submittedName>
        <fullName evidence="1">Uncharacterized protein</fullName>
    </submittedName>
</protein>
<comment type="caution">
    <text evidence="1">The sequence shown here is derived from an EMBL/GenBank/DDBJ whole genome shotgun (WGS) entry which is preliminary data.</text>
</comment>
<proteinExistence type="predicted"/>
<evidence type="ECO:0000313" key="1">
    <source>
        <dbReference type="EMBL" id="CAI5442813.1"/>
    </source>
</evidence>
<sequence>MKQGIPAENRGKDIVPVENDDGKKELQEFVKNYSNKISGLKRVIRTSANSQIIGQLAPDYKNCSGPQMEKVLGMKTVQALWKCSITIEEYPESVEKLIQIQNQKKLNKNFLEKIATRTTFGIREALELIEEYEQSTEKPAEFLVRVERMVTFRSRGISETDEDDFKKMYPKLDYNKFLVSFKASKKPISFDQILINKKKFDDGNGIMELGRKKRQEKKKEVNK</sequence>
<dbReference type="Proteomes" id="UP001152747">
    <property type="component" value="Unassembled WGS sequence"/>
</dbReference>
<evidence type="ECO:0000313" key="2">
    <source>
        <dbReference type="Proteomes" id="UP001152747"/>
    </source>
</evidence>
<reference evidence="1" key="1">
    <citation type="submission" date="2022-11" db="EMBL/GenBank/DDBJ databases">
        <authorList>
            <person name="Kikuchi T."/>
        </authorList>
    </citation>
    <scope>NUCLEOTIDE SEQUENCE</scope>
    <source>
        <strain evidence="1">PS1010</strain>
    </source>
</reference>
<gene>
    <name evidence="1" type="ORF">CAMP_LOCUS5450</name>
</gene>
<dbReference type="AlphaFoldDB" id="A0A9P1IDV0"/>
<organism evidence="1 2">
    <name type="scientific">Caenorhabditis angaria</name>
    <dbReference type="NCBI Taxonomy" id="860376"/>
    <lineage>
        <taxon>Eukaryota</taxon>
        <taxon>Metazoa</taxon>
        <taxon>Ecdysozoa</taxon>
        <taxon>Nematoda</taxon>
        <taxon>Chromadorea</taxon>
        <taxon>Rhabditida</taxon>
        <taxon>Rhabditina</taxon>
        <taxon>Rhabditomorpha</taxon>
        <taxon>Rhabditoidea</taxon>
        <taxon>Rhabditidae</taxon>
        <taxon>Peloderinae</taxon>
        <taxon>Caenorhabditis</taxon>
    </lineage>
</organism>
<name>A0A9P1IDV0_9PELO</name>
<keyword evidence="2" id="KW-1185">Reference proteome</keyword>
<dbReference type="EMBL" id="CANHGI010000002">
    <property type="protein sequence ID" value="CAI5442813.1"/>
    <property type="molecule type" value="Genomic_DNA"/>
</dbReference>